<feature type="region of interest" description="Disordered" evidence="1">
    <location>
        <begin position="480"/>
        <end position="514"/>
    </location>
</feature>
<name>A0A9D2HJV8_9FIRM</name>
<reference evidence="3" key="1">
    <citation type="journal article" date="2021" name="PeerJ">
        <title>Extensive microbial diversity within the chicken gut microbiome revealed by metagenomics and culture.</title>
        <authorList>
            <person name="Gilroy R."/>
            <person name="Ravi A."/>
            <person name="Getino M."/>
            <person name="Pursley I."/>
            <person name="Horton D.L."/>
            <person name="Alikhan N.F."/>
            <person name="Baker D."/>
            <person name="Gharbi K."/>
            <person name="Hall N."/>
            <person name="Watson M."/>
            <person name="Adriaenssens E.M."/>
            <person name="Foster-Nyarko E."/>
            <person name="Jarju S."/>
            <person name="Secka A."/>
            <person name="Antonio M."/>
            <person name="Oren A."/>
            <person name="Chaudhuri R.R."/>
            <person name="La Ragione R."/>
            <person name="Hildebrand F."/>
            <person name="Pallen M.J."/>
        </authorList>
    </citation>
    <scope>NUCLEOTIDE SEQUENCE</scope>
    <source>
        <strain evidence="3">CHK178-16964</strain>
    </source>
</reference>
<gene>
    <name evidence="3" type="primary">dndC</name>
    <name evidence="3" type="ORF">IAA07_11490</name>
</gene>
<dbReference type="PANTHER" id="PTHR43196">
    <property type="entry name" value="SULFATE ADENYLYLTRANSFERASE SUBUNIT 2"/>
    <property type="match status" value="1"/>
</dbReference>
<accession>A0A9D2HJV8</accession>
<dbReference type="GO" id="GO:0003824">
    <property type="term" value="F:catalytic activity"/>
    <property type="evidence" value="ECO:0007669"/>
    <property type="project" value="InterPro"/>
</dbReference>
<organism evidence="3 4">
    <name type="scientific">Candidatus Lachnoclostridium stercoravium</name>
    <dbReference type="NCBI Taxonomy" id="2838633"/>
    <lineage>
        <taxon>Bacteria</taxon>
        <taxon>Bacillati</taxon>
        <taxon>Bacillota</taxon>
        <taxon>Clostridia</taxon>
        <taxon>Lachnospirales</taxon>
        <taxon>Lachnospiraceae</taxon>
    </lineage>
</organism>
<dbReference type="InterPro" id="IPR014729">
    <property type="entry name" value="Rossmann-like_a/b/a_fold"/>
</dbReference>
<dbReference type="AlphaFoldDB" id="A0A9D2HJV8"/>
<dbReference type="PANTHER" id="PTHR43196:SF2">
    <property type="entry name" value="PHOSPHOADENOSINE PHOSPHOSULFATE REDUCTASE"/>
    <property type="match status" value="1"/>
</dbReference>
<feature type="compositionally biased region" description="Acidic residues" evidence="1">
    <location>
        <begin position="488"/>
        <end position="500"/>
    </location>
</feature>
<dbReference type="EMBL" id="DWZA01000100">
    <property type="protein sequence ID" value="HJA72177.1"/>
    <property type="molecule type" value="Genomic_DNA"/>
</dbReference>
<dbReference type="Pfam" id="PF01507">
    <property type="entry name" value="PAPS_reduct"/>
    <property type="match status" value="1"/>
</dbReference>
<dbReference type="InterPro" id="IPR017598">
    <property type="entry name" value="SulphurTrfase_DndC"/>
</dbReference>
<feature type="domain" description="Phosphoadenosine phosphosulphate reductase" evidence="2">
    <location>
        <begin position="31"/>
        <end position="214"/>
    </location>
</feature>
<dbReference type="Proteomes" id="UP000823900">
    <property type="component" value="Unassembled WGS sequence"/>
</dbReference>
<proteinExistence type="predicted"/>
<dbReference type="NCBIfam" id="TIGR03183">
    <property type="entry name" value="DNA_S_dndC"/>
    <property type="match status" value="1"/>
</dbReference>
<dbReference type="NCBIfam" id="NF005316">
    <property type="entry name" value="PRK06850.1"/>
    <property type="match status" value="1"/>
</dbReference>
<dbReference type="SUPFAM" id="SSF52402">
    <property type="entry name" value="Adenine nucleotide alpha hydrolases-like"/>
    <property type="match status" value="1"/>
</dbReference>
<evidence type="ECO:0000259" key="2">
    <source>
        <dbReference type="Pfam" id="PF01507"/>
    </source>
</evidence>
<reference evidence="3" key="2">
    <citation type="submission" date="2021-04" db="EMBL/GenBank/DDBJ databases">
        <authorList>
            <person name="Gilroy R."/>
        </authorList>
    </citation>
    <scope>NUCLEOTIDE SEQUENCE</scope>
    <source>
        <strain evidence="3">CHK178-16964</strain>
    </source>
</reference>
<evidence type="ECO:0000256" key="1">
    <source>
        <dbReference type="SAM" id="MobiDB-lite"/>
    </source>
</evidence>
<dbReference type="Gene3D" id="3.40.50.620">
    <property type="entry name" value="HUPs"/>
    <property type="match status" value="1"/>
</dbReference>
<evidence type="ECO:0000313" key="4">
    <source>
        <dbReference type="Proteomes" id="UP000823900"/>
    </source>
</evidence>
<comment type="caution">
    <text evidence="3">The sequence shown here is derived from an EMBL/GenBank/DDBJ whole genome shotgun (WGS) entry which is preliminary data.</text>
</comment>
<sequence length="514" mass="59605">MATVLTKDLLKETIETIQQLYKEDNIPWICGYSGGKDSSAVVQLVWMALSELPEWERSKPVHVISTDTLVESPVVALWASQSLEKMRKMATSEKLPIIPHRLTPQIQNTFWVNLIGRGYPCPRTNFRWCTDRLKIDASNQFIKGILAAESEAILVLGSRKAESAARRRVMEGYEEKRYRAHLSPNGSYPNTYVFTPIENWEDSMVWQFLMQHANPWGHSNKDLLAMYRGASSDNECPLVVESGTPSCGGSRMGCWVCTMVTEDKSLAAMIQNDEEKAWMLPLLDFRNYIAAYNQDSDLSQNDLDRSRRDFRRMTGNLTWHRNRLVHGPYKKDVREDFLERLLKLQLFIQQTGPEEVRSVELITMDELRFIRKIWLNEKHEFDDSLPRIYKKVMGTDFEDNSIVKNKYYGQQEWELLAEVCKDLYPEHVLMLEMQSGLLDIEARNSAISSKRNVVRNLEGKIKQSFYKDEEDAENVMRQRRLRRGLTDDVTDSNEEADIDEPINTSPNGYEEEDC</sequence>
<evidence type="ECO:0000313" key="3">
    <source>
        <dbReference type="EMBL" id="HJA72177.1"/>
    </source>
</evidence>
<dbReference type="InterPro" id="IPR002500">
    <property type="entry name" value="PAPS_reduct_dom"/>
</dbReference>
<dbReference type="InterPro" id="IPR050128">
    <property type="entry name" value="Sulfate_adenylyltrnsfr_sub2"/>
</dbReference>
<protein>
    <submittedName>
        <fullName evidence="3">DNA phosphorothioation system sulfurtransferase DndC</fullName>
    </submittedName>
</protein>